<accession>A0AA40CF19</accession>
<evidence type="ECO:0000313" key="3">
    <source>
        <dbReference type="EMBL" id="KAK0636396.1"/>
    </source>
</evidence>
<feature type="compositionally biased region" description="Polar residues" evidence="2">
    <location>
        <begin position="39"/>
        <end position="51"/>
    </location>
</feature>
<comment type="caution">
    <text evidence="3">The sequence shown here is derived from an EMBL/GenBank/DDBJ whole genome shotgun (WGS) entry which is preliminary data.</text>
</comment>
<comment type="similarity">
    <text evidence="1">Belongs to the methyltransferase superfamily. LaeA methyltransferase family.</text>
</comment>
<dbReference type="Proteomes" id="UP001174934">
    <property type="component" value="Unassembled WGS sequence"/>
</dbReference>
<evidence type="ECO:0000256" key="1">
    <source>
        <dbReference type="ARBA" id="ARBA00038158"/>
    </source>
</evidence>
<dbReference type="Pfam" id="PF13489">
    <property type="entry name" value="Methyltransf_23"/>
    <property type="match status" value="1"/>
</dbReference>
<feature type="region of interest" description="Disordered" evidence="2">
    <location>
        <begin position="1"/>
        <end position="52"/>
    </location>
</feature>
<keyword evidence="3" id="KW-0489">Methyltransferase</keyword>
<keyword evidence="4" id="KW-1185">Reference proteome</keyword>
<dbReference type="EMBL" id="JAULSR010000001">
    <property type="protein sequence ID" value="KAK0636396.1"/>
    <property type="molecule type" value="Genomic_DNA"/>
</dbReference>
<evidence type="ECO:0000313" key="4">
    <source>
        <dbReference type="Proteomes" id="UP001174934"/>
    </source>
</evidence>
<dbReference type="AlphaFoldDB" id="A0AA40CF19"/>
<name>A0AA40CF19_9PEZI</name>
<protein>
    <submittedName>
        <fullName evidence="3">S-adenosyl-L-methionine-dependent methyltransferase</fullName>
    </submittedName>
</protein>
<dbReference type="PANTHER" id="PTHR43591:SF31">
    <property type="entry name" value="LAEA-LIKE, PUTATIVE (AFU_ORTHOLOGUE AFUA_8G01930)-RELATED"/>
    <property type="match status" value="1"/>
</dbReference>
<dbReference type="GO" id="GO:0008168">
    <property type="term" value="F:methyltransferase activity"/>
    <property type="evidence" value="ECO:0007669"/>
    <property type="project" value="UniProtKB-KW"/>
</dbReference>
<organism evidence="3 4">
    <name type="scientific">Bombardia bombarda</name>
    <dbReference type="NCBI Taxonomy" id="252184"/>
    <lineage>
        <taxon>Eukaryota</taxon>
        <taxon>Fungi</taxon>
        <taxon>Dikarya</taxon>
        <taxon>Ascomycota</taxon>
        <taxon>Pezizomycotina</taxon>
        <taxon>Sordariomycetes</taxon>
        <taxon>Sordariomycetidae</taxon>
        <taxon>Sordariales</taxon>
        <taxon>Lasiosphaeriaceae</taxon>
        <taxon>Bombardia</taxon>
    </lineage>
</organism>
<dbReference type="Gene3D" id="3.40.50.150">
    <property type="entry name" value="Vaccinia Virus protein VP39"/>
    <property type="match status" value="1"/>
</dbReference>
<proteinExistence type="inferred from homology"/>
<keyword evidence="3" id="KW-0808">Transferase</keyword>
<dbReference type="GO" id="GO:0032259">
    <property type="term" value="P:methylation"/>
    <property type="evidence" value="ECO:0007669"/>
    <property type="project" value="UniProtKB-KW"/>
</dbReference>
<dbReference type="CDD" id="cd02440">
    <property type="entry name" value="AdoMet_MTases"/>
    <property type="match status" value="1"/>
</dbReference>
<dbReference type="InterPro" id="IPR029063">
    <property type="entry name" value="SAM-dependent_MTases_sf"/>
</dbReference>
<evidence type="ECO:0000256" key="2">
    <source>
        <dbReference type="SAM" id="MobiDB-lite"/>
    </source>
</evidence>
<gene>
    <name evidence="3" type="ORF">B0T17DRAFT_587577</name>
</gene>
<sequence length="343" mass="38116">MAQQSAPESPPGPASPVQVPAASTAVQVDEDAGGIDVGTSDSDSSLGNDVLSSTASMSSSILDYRRENGRTYHAYRDGKYQYPNDEEESERLDLQHHIWYLTLGGQLGLAPPNQKGWKGGNVLDTGTGTGIWAMDFGDEHPESSVIGVDLSPIQPAFVPPNVQFQIDDIEDEWTFTQPFDYIHSRAMNSSLQDWHAYLKNCYDNLKPGGWLEVQEFSLAISDDGTLKEESALNQAVQVMTKGGASVGRAFINVRTQLRPWFDDIGFVNITQLQYHWPSNSWPRDKKLKEIGLWTNTNVSSGMDTFILAYATRILGWSNEQVQVLAAQARKDLNDRTIHAYWPM</sequence>
<dbReference type="SUPFAM" id="SSF53335">
    <property type="entry name" value="S-adenosyl-L-methionine-dependent methyltransferases"/>
    <property type="match status" value="1"/>
</dbReference>
<dbReference type="PANTHER" id="PTHR43591">
    <property type="entry name" value="METHYLTRANSFERASE"/>
    <property type="match status" value="1"/>
</dbReference>
<reference evidence="3" key="1">
    <citation type="submission" date="2023-06" db="EMBL/GenBank/DDBJ databases">
        <title>Genome-scale phylogeny and comparative genomics of the fungal order Sordariales.</title>
        <authorList>
            <consortium name="Lawrence Berkeley National Laboratory"/>
            <person name="Hensen N."/>
            <person name="Bonometti L."/>
            <person name="Westerberg I."/>
            <person name="Brannstrom I.O."/>
            <person name="Guillou S."/>
            <person name="Cros-Aarteil S."/>
            <person name="Calhoun S."/>
            <person name="Haridas S."/>
            <person name="Kuo A."/>
            <person name="Mondo S."/>
            <person name="Pangilinan J."/>
            <person name="Riley R."/>
            <person name="LaButti K."/>
            <person name="Andreopoulos B."/>
            <person name="Lipzen A."/>
            <person name="Chen C."/>
            <person name="Yanf M."/>
            <person name="Daum C."/>
            <person name="Ng V."/>
            <person name="Clum A."/>
            <person name="Steindorff A."/>
            <person name="Ohm R."/>
            <person name="Martin F."/>
            <person name="Silar P."/>
            <person name="Natvig D."/>
            <person name="Lalanne C."/>
            <person name="Gautier V."/>
            <person name="Ament-velasquez S.L."/>
            <person name="Kruys A."/>
            <person name="Hutchinson M.I."/>
            <person name="Powell A.J."/>
            <person name="Barry K."/>
            <person name="Miller A.N."/>
            <person name="Grigoriev I.V."/>
            <person name="Debuchy R."/>
            <person name="Gladieux P."/>
            <person name="Thoren M.H."/>
            <person name="Johannesson H."/>
        </authorList>
    </citation>
    <scope>NUCLEOTIDE SEQUENCE</scope>
    <source>
        <strain evidence="3">SMH3391-2</strain>
    </source>
</reference>